<dbReference type="PANTHER" id="PTHR37486">
    <property type="entry name" value="STRINGENT STARVATION PROTEIN B"/>
    <property type="match status" value="1"/>
</dbReference>
<dbReference type="Gene3D" id="2.30.30.220">
    <property type="entry name" value="SspB-like"/>
    <property type="match status" value="1"/>
</dbReference>
<keyword evidence="2" id="KW-1185">Reference proteome</keyword>
<sequence length="139" mass="15998">MKPLRPYLFNAYYNWIIDNNNTPYILVNAEYLNTDVPKEYINEGRIILSLSPTAIGKYIADEDAISFDARFGGMLRDIYIPFGAMIALYAQETGDGVMFQEEEYFSEESYSARLKSVKSETKQSIKTKPRKNSKLKLVK</sequence>
<dbReference type="NCBIfam" id="NF008763">
    <property type="entry name" value="PRK11798.1-2"/>
    <property type="match status" value="1"/>
</dbReference>
<dbReference type="GO" id="GO:0005829">
    <property type="term" value="C:cytosol"/>
    <property type="evidence" value="ECO:0007669"/>
    <property type="project" value="TreeGrafter"/>
</dbReference>
<dbReference type="SUPFAM" id="SSF101738">
    <property type="entry name" value="SspB-like"/>
    <property type="match status" value="1"/>
</dbReference>
<protein>
    <submittedName>
        <fullName evidence="1">Stringent starvation protein B homolog</fullName>
    </submittedName>
</protein>
<dbReference type="InterPro" id="IPR036760">
    <property type="entry name" value="SspB-like_sf"/>
</dbReference>
<evidence type="ECO:0000313" key="2">
    <source>
        <dbReference type="Proteomes" id="UP000255417"/>
    </source>
</evidence>
<accession>A0A379CAC1</accession>
<dbReference type="InterPro" id="IPR007481">
    <property type="entry name" value="SspB"/>
</dbReference>
<dbReference type="AlphaFoldDB" id="A0A379CAC1"/>
<dbReference type="GO" id="GO:0005840">
    <property type="term" value="C:ribosome"/>
    <property type="evidence" value="ECO:0007669"/>
    <property type="project" value="TreeGrafter"/>
</dbReference>
<dbReference type="GO" id="GO:0045732">
    <property type="term" value="P:positive regulation of protein catabolic process"/>
    <property type="evidence" value="ECO:0007669"/>
    <property type="project" value="TreeGrafter"/>
</dbReference>
<name>A0A379CAC1_9PAST</name>
<gene>
    <name evidence="1" type="primary">sspB</name>
    <name evidence="1" type="ORF">NCTC12872_00651</name>
</gene>
<dbReference type="Pfam" id="PF04386">
    <property type="entry name" value="SspB"/>
    <property type="match status" value="1"/>
</dbReference>
<evidence type="ECO:0000313" key="1">
    <source>
        <dbReference type="EMBL" id="SUB58685.1"/>
    </source>
</evidence>
<reference evidence="1 2" key="1">
    <citation type="submission" date="2018-06" db="EMBL/GenBank/DDBJ databases">
        <authorList>
            <consortium name="Pathogen Informatics"/>
            <person name="Doyle S."/>
        </authorList>
    </citation>
    <scope>NUCLEOTIDE SEQUENCE [LARGE SCALE GENOMIC DNA]</scope>
    <source>
        <strain evidence="1 2">NCTC12872</strain>
    </source>
</reference>
<organism evidence="1 2">
    <name type="scientific">Phocoenobacter uteri</name>
    <dbReference type="NCBI Taxonomy" id="146806"/>
    <lineage>
        <taxon>Bacteria</taxon>
        <taxon>Pseudomonadati</taxon>
        <taxon>Pseudomonadota</taxon>
        <taxon>Gammaproteobacteria</taxon>
        <taxon>Pasteurellales</taxon>
        <taxon>Pasteurellaceae</taxon>
        <taxon>Phocoenobacter</taxon>
    </lineage>
</organism>
<dbReference type="NCBIfam" id="NF008769">
    <property type="entry name" value="PRK11798.2-5"/>
    <property type="match status" value="1"/>
</dbReference>
<dbReference type="Proteomes" id="UP000255417">
    <property type="component" value="Unassembled WGS sequence"/>
</dbReference>
<proteinExistence type="predicted"/>
<dbReference type="RefSeq" id="WP_115315197.1">
    <property type="nucleotide sequence ID" value="NZ_LWIF01000001.1"/>
</dbReference>
<dbReference type="EMBL" id="UGTA01000001">
    <property type="protein sequence ID" value="SUB58685.1"/>
    <property type="molecule type" value="Genomic_DNA"/>
</dbReference>
<dbReference type="PANTHER" id="PTHR37486:SF1">
    <property type="entry name" value="STRINGENT STARVATION PROTEIN B"/>
    <property type="match status" value="1"/>
</dbReference>
<dbReference type="PIRSF" id="PIRSF005276">
    <property type="entry name" value="SspB"/>
    <property type="match status" value="1"/>
</dbReference>
<dbReference type="OrthoDB" id="9797358at2"/>